<keyword evidence="2" id="KW-0732">Signal</keyword>
<gene>
    <name evidence="3" type="ORF">TART1_0077</name>
</gene>
<evidence type="ECO:0000256" key="1">
    <source>
        <dbReference type="SAM" id="MobiDB-lite"/>
    </source>
</evidence>
<dbReference type="Proteomes" id="UP000262072">
    <property type="component" value="Unassembled WGS sequence"/>
</dbReference>
<proteinExistence type="predicted"/>
<dbReference type="OrthoDB" id="2166607at2"/>
<sequence>MKKKYLMIGLISFTALTTFAVATPVEAAMMDTVTFENHGQYVRSHATHLRHHAGDAHQMNGVSMHARDKDENISCPTE</sequence>
<accession>A0A383TCB0</accession>
<protein>
    <submittedName>
        <fullName evidence="3">Uncharacterized protein</fullName>
    </submittedName>
</protein>
<evidence type="ECO:0000313" key="3">
    <source>
        <dbReference type="EMBL" id="SYZ77309.1"/>
    </source>
</evidence>
<evidence type="ECO:0000313" key="4">
    <source>
        <dbReference type="Proteomes" id="UP000262072"/>
    </source>
</evidence>
<organism evidence="3 4">
    <name type="scientific">Trichococcus shcherbakoviae</name>
    <dbReference type="NCBI Taxonomy" id="2094020"/>
    <lineage>
        <taxon>Bacteria</taxon>
        <taxon>Bacillati</taxon>
        <taxon>Bacillota</taxon>
        <taxon>Bacilli</taxon>
        <taxon>Lactobacillales</taxon>
        <taxon>Carnobacteriaceae</taxon>
        <taxon>Trichococcus</taxon>
    </lineage>
</organism>
<feature type="chain" id="PRO_5016624481" evidence="2">
    <location>
        <begin position="28"/>
        <end position="78"/>
    </location>
</feature>
<evidence type="ECO:0000256" key="2">
    <source>
        <dbReference type="SAM" id="SignalP"/>
    </source>
</evidence>
<dbReference type="AlphaFoldDB" id="A0A383TCB0"/>
<reference evidence="4" key="1">
    <citation type="submission" date="2018-05" db="EMBL/GenBank/DDBJ databases">
        <authorList>
            <person name="Strepis N."/>
        </authorList>
    </citation>
    <scope>NUCLEOTIDE SEQUENCE [LARGE SCALE GENOMIC DNA]</scope>
</reference>
<dbReference type="EMBL" id="UNRR01000007">
    <property type="protein sequence ID" value="SYZ77309.1"/>
    <property type="molecule type" value="Genomic_DNA"/>
</dbReference>
<feature type="signal peptide" evidence="2">
    <location>
        <begin position="1"/>
        <end position="27"/>
    </location>
</feature>
<feature type="region of interest" description="Disordered" evidence="1">
    <location>
        <begin position="58"/>
        <end position="78"/>
    </location>
</feature>
<dbReference type="RefSeq" id="WP_086628904.1">
    <property type="nucleotide sequence ID" value="NZ_OY762653.1"/>
</dbReference>
<name>A0A383TCB0_9LACT</name>